<organism evidence="1 2">
    <name type="scientific">Datura stramonium</name>
    <name type="common">Jimsonweed</name>
    <name type="synonym">Common thornapple</name>
    <dbReference type="NCBI Taxonomy" id="4076"/>
    <lineage>
        <taxon>Eukaryota</taxon>
        <taxon>Viridiplantae</taxon>
        <taxon>Streptophyta</taxon>
        <taxon>Embryophyta</taxon>
        <taxon>Tracheophyta</taxon>
        <taxon>Spermatophyta</taxon>
        <taxon>Magnoliopsida</taxon>
        <taxon>eudicotyledons</taxon>
        <taxon>Gunneridae</taxon>
        <taxon>Pentapetalae</taxon>
        <taxon>asterids</taxon>
        <taxon>lamiids</taxon>
        <taxon>Solanales</taxon>
        <taxon>Solanaceae</taxon>
        <taxon>Solanoideae</taxon>
        <taxon>Datureae</taxon>
        <taxon>Datura</taxon>
    </lineage>
</organism>
<reference evidence="1 2" key="1">
    <citation type="journal article" date="2021" name="BMC Genomics">
        <title>Datura genome reveals duplications of psychoactive alkaloid biosynthetic genes and high mutation rate following tissue culture.</title>
        <authorList>
            <person name="Rajewski A."/>
            <person name="Carter-House D."/>
            <person name="Stajich J."/>
            <person name="Litt A."/>
        </authorList>
    </citation>
    <scope>NUCLEOTIDE SEQUENCE [LARGE SCALE GENOMIC DNA]</scope>
    <source>
        <strain evidence="1">AR-01</strain>
    </source>
</reference>
<evidence type="ECO:0000313" key="1">
    <source>
        <dbReference type="EMBL" id="MCE2056203.1"/>
    </source>
</evidence>
<evidence type="ECO:0000313" key="2">
    <source>
        <dbReference type="Proteomes" id="UP000823775"/>
    </source>
</evidence>
<sequence>MSITDSEDEVLITGRYLMYFTANGLPMYGETSISDDESLSLFLRSPDIFCIKSNIMGQMPYNNYVWSMHNCEIGGPSSVATHMKSFALSTDQPAQPYEANFGRGNIIQQVSCTLQSIDRCNNVVEILIQLTEIVNNNDLAVVQQDASDK</sequence>
<comment type="caution">
    <text evidence="1">The sequence shown here is derived from an EMBL/GenBank/DDBJ whole genome shotgun (WGS) entry which is preliminary data.</text>
</comment>
<proteinExistence type="predicted"/>
<dbReference type="EMBL" id="JACEIK010006724">
    <property type="protein sequence ID" value="MCE2056203.1"/>
    <property type="molecule type" value="Genomic_DNA"/>
</dbReference>
<gene>
    <name evidence="1" type="ORF">HAX54_044242</name>
</gene>
<keyword evidence="2" id="KW-1185">Reference proteome</keyword>
<accession>A0ABS8W4A7</accession>
<name>A0ABS8W4A7_DATST</name>
<protein>
    <submittedName>
        <fullName evidence="1">Uncharacterized protein</fullName>
    </submittedName>
</protein>
<dbReference type="Proteomes" id="UP000823775">
    <property type="component" value="Unassembled WGS sequence"/>
</dbReference>